<dbReference type="InterPro" id="IPR053013">
    <property type="entry name" value="LAT"/>
</dbReference>
<protein>
    <recommendedName>
        <fullName evidence="1">LYC1 C-terminal domain-containing protein</fullName>
    </recommendedName>
</protein>
<dbReference type="Proteomes" id="UP000717696">
    <property type="component" value="Unassembled WGS sequence"/>
</dbReference>
<sequence>MRLKMSPPPDFDAGNLLLREATEEEKFQSWRNNSAAWKGKLTIEEYIGQQAINGNQELTRNGRIRYWIYTDGTTIYTSAETLQKPVVVRSADGKVTAEWSYGVAGVFTPVEFRKHGCASNMMRKLALWLDNDASPCQFTVLWSAVGKFYEPFGWSIFPTREAVIPTAPASFKMKASFMERGQLQPLCDWDTETMTSRMKRRSLEHSEQICVAFLPTFAQAEWYFASEEYVASKLFKKPNRNPTVKGAQSLDGNVWCYWLHDFNSDKLVILRLVFRQDSESGDKKQSTLQSLGHILQMARAEAYNWGLKDVSIWYPDERVISACRMVLRVEPDVREEIQGNVPCLRWRHNKWGGGVWNEVLWEYREMYPWC</sequence>
<accession>A0A9P9EFJ3</accession>
<dbReference type="OrthoDB" id="2020070at2759"/>
<evidence type="ECO:0000313" key="3">
    <source>
        <dbReference type="Proteomes" id="UP000717696"/>
    </source>
</evidence>
<organism evidence="2 3">
    <name type="scientific">Dactylonectria estremocensis</name>
    <dbReference type="NCBI Taxonomy" id="1079267"/>
    <lineage>
        <taxon>Eukaryota</taxon>
        <taxon>Fungi</taxon>
        <taxon>Dikarya</taxon>
        <taxon>Ascomycota</taxon>
        <taxon>Pezizomycotina</taxon>
        <taxon>Sordariomycetes</taxon>
        <taxon>Hypocreomycetidae</taxon>
        <taxon>Hypocreales</taxon>
        <taxon>Nectriaceae</taxon>
        <taxon>Dactylonectria</taxon>
    </lineage>
</organism>
<reference evidence="2" key="1">
    <citation type="journal article" date="2021" name="Nat. Commun.">
        <title>Genetic determinants of endophytism in the Arabidopsis root mycobiome.</title>
        <authorList>
            <person name="Mesny F."/>
            <person name="Miyauchi S."/>
            <person name="Thiergart T."/>
            <person name="Pickel B."/>
            <person name="Atanasova L."/>
            <person name="Karlsson M."/>
            <person name="Huettel B."/>
            <person name="Barry K.W."/>
            <person name="Haridas S."/>
            <person name="Chen C."/>
            <person name="Bauer D."/>
            <person name="Andreopoulos W."/>
            <person name="Pangilinan J."/>
            <person name="LaButti K."/>
            <person name="Riley R."/>
            <person name="Lipzen A."/>
            <person name="Clum A."/>
            <person name="Drula E."/>
            <person name="Henrissat B."/>
            <person name="Kohler A."/>
            <person name="Grigoriev I.V."/>
            <person name="Martin F.M."/>
            <person name="Hacquard S."/>
        </authorList>
    </citation>
    <scope>NUCLEOTIDE SEQUENCE</scope>
    <source>
        <strain evidence="2">MPI-CAGE-AT-0021</strain>
    </source>
</reference>
<dbReference type="Pfam" id="PF13527">
    <property type="entry name" value="Acetyltransf_9"/>
    <property type="match status" value="1"/>
</dbReference>
<evidence type="ECO:0000259" key="1">
    <source>
        <dbReference type="Pfam" id="PF22998"/>
    </source>
</evidence>
<proteinExistence type="predicted"/>
<comment type="caution">
    <text evidence="2">The sequence shown here is derived from an EMBL/GenBank/DDBJ whole genome shotgun (WGS) entry which is preliminary data.</text>
</comment>
<dbReference type="InterPro" id="IPR055100">
    <property type="entry name" value="GNAT_LYC1-like"/>
</dbReference>
<dbReference type="PANTHER" id="PTHR34815:SF4">
    <property type="entry name" value="N-ACETYLTRANSFERASE DOMAIN-CONTAINING PROTEIN"/>
    <property type="match status" value="1"/>
</dbReference>
<feature type="domain" description="LYC1 C-terminal" evidence="1">
    <location>
        <begin position="172"/>
        <end position="370"/>
    </location>
</feature>
<dbReference type="AlphaFoldDB" id="A0A9P9EFJ3"/>
<gene>
    <name evidence="2" type="ORF">B0J13DRAFT_77608</name>
</gene>
<dbReference type="Pfam" id="PF22998">
    <property type="entry name" value="GNAT_LYC1-like"/>
    <property type="match status" value="1"/>
</dbReference>
<dbReference type="SUPFAM" id="SSF55729">
    <property type="entry name" value="Acyl-CoA N-acyltransferases (Nat)"/>
    <property type="match status" value="1"/>
</dbReference>
<dbReference type="PANTHER" id="PTHR34815">
    <property type="entry name" value="LYSINE ACETYLTRANSFERASE"/>
    <property type="match status" value="1"/>
</dbReference>
<name>A0A9P9EFJ3_9HYPO</name>
<dbReference type="EMBL" id="JAGMUU010000015">
    <property type="protein sequence ID" value="KAH7137370.1"/>
    <property type="molecule type" value="Genomic_DNA"/>
</dbReference>
<dbReference type="Gene3D" id="3.40.630.30">
    <property type="match status" value="1"/>
</dbReference>
<keyword evidence="3" id="KW-1185">Reference proteome</keyword>
<dbReference type="InterPro" id="IPR016181">
    <property type="entry name" value="Acyl_CoA_acyltransferase"/>
</dbReference>
<evidence type="ECO:0000313" key="2">
    <source>
        <dbReference type="EMBL" id="KAH7137370.1"/>
    </source>
</evidence>